<dbReference type="InterPro" id="IPR000225">
    <property type="entry name" value="Armadillo"/>
</dbReference>
<proteinExistence type="predicted"/>
<reference evidence="4 5" key="1">
    <citation type="submission" date="2021-07" db="EMBL/GenBank/DDBJ databases">
        <title>The Aristolochia fimbriata genome: insights into angiosperm evolution, floral development and chemical biosynthesis.</title>
        <authorList>
            <person name="Jiao Y."/>
        </authorList>
    </citation>
    <scope>NUCLEOTIDE SEQUENCE [LARGE SCALE GENOMIC DNA]</scope>
    <source>
        <strain evidence="4">IBCAS-2021</strain>
        <tissue evidence="4">Leaf</tissue>
    </source>
</reference>
<dbReference type="PANTHER" id="PTHR46043:SF2">
    <property type="entry name" value="ARM REPEAT SUPERFAMILY PROTEIN"/>
    <property type="match status" value="1"/>
</dbReference>
<keyword evidence="2" id="KW-0472">Membrane</keyword>
<gene>
    <name evidence="4" type="ORF">H6P81_007999</name>
</gene>
<feature type="repeat" description="ARM" evidence="1">
    <location>
        <begin position="376"/>
        <end position="418"/>
    </location>
</feature>
<keyword evidence="5" id="KW-1185">Reference proteome</keyword>
<keyword evidence="2" id="KW-0812">Transmembrane</keyword>
<dbReference type="EMBL" id="JAINDJ010000003">
    <property type="protein sequence ID" value="KAG9455095.1"/>
    <property type="molecule type" value="Genomic_DNA"/>
</dbReference>
<feature type="transmembrane region" description="Helical" evidence="2">
    <location>
        <begin position="103"/>
        <end position="123"/>
    </location>
</feature>
<organism evidence="4 5">
    <name type="scientific">Aristolochia fimbriata</name>
    <name type="common">White veined hardy Dutchman's pipe vine</name>
    <dbReference type="NCBI Taxonomy" id="158543"/>
    <lineage>
        <taxon>Eukaryota</taxon>
        <taxon>Viridiplantae</taxon>
        <taxon>Streptophyta</taxon>
        <taxon>Embryophyta</taxon>
        <taxon>Tracheophyta</taxon>
        <taxon>Spermatophyta</taxon>
        <taxon>Magnoliopsida</taxon>
        <taxon>Magnoliidae</taxon>
        <taxon>Piperales</taxon>
        <taxon>Aristolochiaceae</taxon>
        <taxon>Aristolochia</taxon>
    </lineage>
</organism>
<comment type="caution">
    <text evidence="4">The sequence shown here is derived from an EMBL/GenBank/DDBJ whole genome shotgun (WGS) entry which is preliminary data.</text>
</comment>
<dbReference type="InterPro" id="IPR011989">
    <property type="entry name" value="ARM-like"/>
</dbReference>
<keyword evidence="2" id="KW-1133">Transmembrane helix</keyword>
<dbReference type="InterPro" id="IPR016024">
    <property type="entry name" value="ARM-type_fold"/>
</dbReference>
<dbReference type="SMART" id="SM00185">
    <property type="entry name" value="ARM"/>
    <property type="match status" value="5"/>
</dbReference>
<dbReference type="Gene3D" id="1.25.10.10">
    <property type="entry name" value="Leucine-rich Repeat Variant"/>
    <property type="match status" value="2"/>
</dbReference>
<evidence type="ECO:0000256" key="1">
    <source>
        <dbReference type="PROSITE-ProRule" id="PRU00259"/>
    </source>
</evidence>
<accession>A0AAV7F446</accession>
<dbReference type="SUPFAM" id="SSF48371">
    <property type="entry name" value="ARM repeat"/>
    <property type="match status" value="1"/>
</dbReference>
<protein>
    <recommendedName>
        <fullName evidence="3">DUF7032 domain-containing protein</fullName>
    </recommendedName>
</protein>
<evidence type="ECO:0000256" key="2">
    <source>
        <dbReference type="SAM" id="Phobius"/>
    </source>
</evidence>
<evidence type="ECO:0000259" key="3">
    <source>
        <dbReference type="Pfam" id="PF23005"/>
    </source>
</evidence>
<dbReference type="Pfam" id="PF23005">
    <property type="entry name" value="DUF7032"/>
    <property type="match status" value="1"/>
</dbReference>
<dbReference type="PANTHER" id="PTHR46043">
    <property type="entry name" value="ARM REPEAT SUPERFAMILY PROTEIN"/>
    <property type="match status" value="1"/>
</dbReference>
<name>A0AAV7F446_ARIFI</name>
<evidence type="ECO:0000313" key="5">
    <source>
        <dbReference type="Proteomes" id="UP000825729"/>
    </source>
</evidence>
<sequence length="705" mass="74932">MAQKGISRCPASFRFNVRNTLSEAPAVESPTLGLLLSISLTPFPFLSFPFQPSNPRLPPPDVRSSVRSVVATPPAARASGPLASSSSIPSFLPRSRGSCGSSLSSLPLWFLWLIVAVVVAFFFCSSSCRSLCKMQMQGSSTATTLDLILHLLPLLLLQSLSPRAFTIRWQSISSKLSHLQSSLSQIDPQSPSTRGNPLLQLLLPNLLSTLQKIQYLAQLCCGDPPPTAPTIGKLQLQSDLDIASSSLSLHLHDLDLLLKSGLLSSTAAAIVLSHPAAGSSKEDLAFFVRDVFARLQIGGLEFKKKALDSLLQLLHEDGRGEGKNVHVVSDEGDLPYLIHLLDSGNYPSFIREQAVSAVALLAAASDSAKSVLFEEGVLGPLLRLLESGSSAVKEKAAAAVYAITSDPENAWAISAYGGVATLVDACRSGSPSTCVHASGTMMNVAAVEDVQHAMLEEGAVPVLVELLAAEGPTAGNAAKCLSVLASAGDEFRVLIERENGLQRLLELLQEAPNPETVEHALRAMHALSPSPSVARVLSSSTGFLLQIAELIKQGNPTLQQISSSLVCNLSLSDSTKRAISSCMCSLVKMLELPKPVGLQEIAARALVSLLAVRANRKDLARDEKSITRLVLMFDPKNEGVCKKFPIMVVSALLLGGGGARKRVVAAGASQHLQALADMEVPGAKKLLQKLAGNRLKNIFTRGWRD</sequence>
<feature type="repeat" description="ARM" evidence="1">
    <location>
        <begin position="332"/>
        <end position="376"/>
    </location>
</feature>
<dbReference type="Proteomes" id="UP000825729">
    <property type="component" value="Unassembled WGS sequence"/>
</dbReference>
<dbReference type="AlphaFoldDB" id="A0AAV7F446"/>
<evidence type="ECO:0000313" key="4">
    <source>
        <dbReference type="EMBL" id="KAG9455095.1"/>
    </source>
</evidence>
<dbReference type="InterPro" id="IPR054296">
    <property type="entry name" value="DUF7032"/>
</dbReference>
<feature type="domain" description="DUF7032" evidence="3">
    <location>
        <begin position="149"/>
        <end position="261"/>
    </location>
</feature>
<dbReference type="PROSITE" id="PS50176">
    <property type="entry name" value="ARM_REPEAT"/>
    <property type="match status" value="2"/>
</dbReference>